<evidence type="ECO:0000256" key="11">
    <source>
        <dbReference type="SAM" id="MobiDB-lite"/>
    </source>
</evidence>
<dbReference type="PROSITE" id="PS51054">
    <property type="entry name" value="ORANGE"/>
    <property type="match status" value="1"/>
</dbReference>
<evidence type="ECO:0000256" key="10">
    <source>
        <dbReference type="ARBA" id="ARBA00023242"/>
    </source>
</evidence>
<dbReference type="GeneTree" id="ENSGT00940000158384"/>
<dbReference type="STRING" id="9544.ENSMMUP00000080545"/>
<evidence type="ECO:0000256" key="5">
    <source>
        <dbReference type="ARBA" id="ARBA00022843"/>
    </source>
</evidence>
<evidence type="ECO:0000259" key="13">
    <source>
        <dbReference type="PROSITE" id="PS51054"/>
    </source>
</evidence>
<evidence type="ECO:0000259" key="12">
    <source>
        <dbReference type="PROSITE" id="PS50888"/>
    </source>
</evidence>
<dbReference type="InterPro" id="IPR011598">
    <property type="entry name" value="bHLH_dom"/>
</dbReference>
<dbReference type="FunFam" id="4.10.280.10:FF:000020">
    <property type="entry name" value="class E basic helix-loop-helix protein 40"/>
    <property type="match status" value="1"/>
</dbReference>
<keyword evidence="7" id="KW-0090">Biological rhythms</keyword>
<dbReference type="InParanoid" id="A0A5F8ARH0"/>
<evidence type="ECO:0000256" key="1">
    <source>
        <dbReference type="ARBA" id="ARBA00004123"/>
    </source>
</evidence>
<dbReference type="PANTHER" id="PTHR10985">
    <property type="entry name" value="BASIC HELIX-LOOP-HELIX TRANSCRIPTION FACTOR, HES-RELATED"/>
    <property type="match status" value="1"/>
</dbReference>
<feature type="compositionally biased region" description="Basic and acidic residues" evidence="11">
    <location>
        <begin position="117"/>
        <end position="133"/>
    </location>
</feature>
<protein>
    <submittedName>
        <fullName evidence="14">Basic helix-loop-helix family member e40</fullName>
    </submittedName>
</protein>
<feature type="region of interest" description="Disordered" evidence="11">
    <location>
        <begin position="401"/>
        <end position="524"/>
    </location>
</feature>
<dbReference type="PROSITE" id="PS50888">
    <property type="entry name" value="BHLH"/>
    <property type="match status" value="1"/>
</dbReference>
<reference evidence="14" key="3">
    <citation type="submission" date="2025-08" db="UniProtKB">
        <authorList>
            <consortium name="Ensembl"/>
        </authorList>
    </citation>
    <scope>IDENTIFICATION</scope>
    <source>
        <strain evidence="14">17573</strain>
    </source>
</reference>
<reference evidence="14" key="4">
    <citation type="submission" date="2025-09" db="UniProtKB">
        <authorList>
            <consortium name="Ensembl"/>
        </authorList>
    </citation>
    <scope>IDENTIFICATION</scope>
    <source>
        <strain evidence="14">17573</strain>
    </source>
</reference>
<keyword evidence="4" id="KW-1017">Isopeptide bond</keyword>
<evidence type="ECO:0000256" key="2">
    <source>
        <dbReference type="ARBA" id="ARBA00004496"/>
    </source>
</evidence>
<dbReference type="Pfam" id="PF07527">
    <property type="entry name" value="Hairy_orange"/>
    <property type="match status" value="1"/>
</dbReference>
<dbReference type="SMART" id="SM00511">
    <property type="entry name" value="ORANGE"/>
    <property type="match status" value="1"/>
</dbReference>
<dbReference type="InterPro" id="IPR050370">
    <property type="entry name" value="HES_HEY"/>
</dbReference>
<comment type="subcellular location">
    <subcellularLocation>
        <location evidence="2">Cytoplasm</location>
    </subcellularLocation>
    <subcellularLocation>
        <location evidence="1">Nucleus</location>
    </subcellularLocation>
</comment>
<dbReference type="GO" id="GO:0005737">
    <property type="term" value="C:cytoplasm"/>
    <property type="evidence" value="ECO:0007669"/>
    <property type="project" value="UniProtKB-SubCell"/>
</dbReference>
<dbReference type="GO" id="GO:0005634">
    <property type="term" value="C:nucleus"/>
    <property type="evidence" value="ECO:0007669"/>
    <property type="project" value="UniProtKB-SubCell"/>
</dbReference>
<organism evidence="14 15">
    <name type="scientific">Macaca mulatta</name>
    <name type="common">Rhesus macaque</name>
    <dbReference type="NCBI Taxonomy" id="9544"/>
    <lineage>
        <taxon>Eukaryota</taxon>
        <taxon>Metazoa</taxon>
        <taxon>Chordata</taxon>
        <taxon>Craniata</taxon>
        <taxon>Vertebrata</taxon>
        <taxon>Euteleostomi</taxon>
        <taxon>Mammalia</taxon>
        <taxon>Eutheria</taxon>
        <taxon>Euarchontoglires</taxon>
        <taxon>Primates</taxon>
        <taxon>Haplorrhini</taxon>
        <taxon>Catarrhini</taxon>
        <taxon>Cercopithecidae</taxon>
        <taxon>Cercopithecinae</taxon>
        <taxon>Macaca</taxon>
    </lineage>
</organism>
<dbReference type="Bgee" id="ENSMMUG00000056699">
    <property type="expression patterns" value="Expressed in primary visual cortex and 22 other cell types or tissues"/>
</dbReference>
<dbReference type="InterPro" id="IPR003650">
    <property type="entry name" value="Orange_dom"/>
</dbReference>
<dbReference type="GO" id="GO:0046983">
    <property type="term" value="F:protein dimerization activity"/>
    <property type="evidence" value="ECO:0007669"/>
    <property type="project" value="InterPro"/>
</dbReference>
<proteinExistence type="predicted"/>
<dbReference type="GO" id="GO:0048511">
    <property type="term" value="P:rhythmic process"/>
    <property type="evidence" value="ECO:0007669"/>
    <property type="project" value="UniProtKB-KW"/>
</dbReference>
<evidence type="ECO:0000256" key="9">
    <source>
        <dbReference type="ARBA" id="ARBA00023163"/>
    </source>
</evidence>
<dbReference type="ExpressionAtlas" id="A0A5F8ARH0">
    <property type="expression patterns" value="baseline and differential"/>
</dbReference>
<dbReference type="Proteomes" id="UP000006718">
    <property type="component" value="Chromosome 2"/>
</dbReference>
<gene>
    <name evidence="14" type="primary">BHLHE40</name>
</gene>
<keyword evidence="8" id="KW-0238">DNA-binding</keyword>
<feature type="compositionally biased region" description="Basic and acidic residues" evidence="11">
    <location>
        <begin position="467"/>
        <end position="490"/>
    </location>
</feature>
<reference evidence="15" key="1">
    <citation type="journal article" date="2007" name="Science">
        <title>Evolutionary and biomedical insights from the rhesus macaque genome.</title>
        <authorList>
            <person name="Gibbs R.A."/>
            <person name="Rogers J."/>
            <person name="Katze M.G."/>
            <person name="Bumgarner R."/>
            <person name="Weinstock G.M."/>
            <person name="Mardis E.R."/>
            <person name="Remington K.A."/>
            <person name="Strausberg R.L."/>
            <person name="Venter J.C."/>
            <person name="Wilson R.K."/>
            <person name="Batzer M.A."/>
            <person name="Bustamante C.D."/>
            <person name="Eichler E.E."/>
            <person name="Hahn M.W."/>
            <person name="Hardison R.C."/>
            <person name="Makova K.D."/>
            <person name="Miller W."/>
            <person name="Milosavljevic A."/>
            <person name="Palermo R.E."/>
            <person name="Siepel A."/>
            <person name="Sikela J.M."/>
            <person name="Attaway T."/>
            <person name="Bell S."/>
            <person name="Bernard K.E."/>
            <person name="Buhay C.J."/>
            <person name="Chandrabose M.N."/>
            <person name="Dao M."/>
            <person name="Davis C."/>
            <person name="Delehaunty K.D."/>
            <person name="Ding Y."/>
            <person name="Dinh H.H."/>
            <person name="Dugan-Rocha S."/>
            <person name="Fulton L.A."/>
            <person name="Gabisi R.A."/>
            <person name="Garner T.T."/>
            <person name="Godfrey J."/>
            <person name="Hawes A.C."/>
            <person name="Hernandez J."/>
            <person name="Hines S."/>
            <person name="Holder M."/>
            <person name="Hume J."/>
            <person name="Jhangiani S.N."/>
            <person name="Joshi V."/>
            <person name="Khan Z.M."/>
            <person name="Kirkness E.F."/>
            <person name="Cree A."/>
            <person name="Fowler R.G."/>
            <person name="Lee S."/>
            <person name="Lewis L.R."/>
            <person name="Li Z."/>
            <person name="Liu Y.-S."/>
            <person name="Moore S.M."/>
            <person name="Muzny D."/>
            <person name="Nazareth L.V."/>
            <person name="Ngo D.N."/>
            <person name="Okwuonu G.O."/>
            <person name="Pai G."/>
            <person name="Parker D."/>
            <person name="Paul H.A."/>
            <person name="Pfannkoch C."/>
            <person name="Pohl C.S."/>
            <person name="Rogers Y.-H.C."/>
            <person name="Ruiz S.J."/>
            <person name="Sabo A."/>
            <person name="Santibanez J."/>
            <person name="Schneider B.W."/>
            <person name="Smith S.M."/>
            <person name="Sodergren E."/>
            <person name="Svatek A.F."/>
            <person name="Utterback T.R."/>
            <person name="Vattathil S."/>
            <person name="Warren W."/>
            <person name="White C.S."/>
            <person name="Chinwalla A.T."/>
            <person name="Feng Y."/>
            <person name="Halpern A.L."/>
            <person name="Hillier L.W."/>
            <person name="Huang X."/>
            <person name="Minx P."/>
            <person name="Nelson J.O."/>
            <person name="Pepin K.H."/>
            <person name="Qin X."/>
            <person name="Sutton G.G."/>
            <person name="Venter E."/>
            <person name="Walenz B.P."/>
            <person name="Wallis J.W."/>
            <person name="Worley K.C."/>
            <person name="Yang S.-P."/>
            <person name="Jones S.M."/>
            <person name="Marra M.A."/>
            <person name="Rocchi M."/>
            <person name="Schein J.E."/>
            <person name="Baertsch R."/>
            <person name="Clarke L."/>
            <person name="Csuros M."/>
            <person name="Glasscock J."/>
            <person name="Harris R.A."/>
            <person name="Havlak P."/>
            <person name="Jackson A.R."/>
            <person name="Jiang H."/>
            <person name="Liu Y."/>
            <person name="Messina D.N."/>
            <person name="Shen Y."/>
            <person name="Song H.X.-Z."/>
            <person name="Wylie T."/>
            <person name="Zhang L."/>
            <person name="Birney E."/>
            <person name="Han K."/>
            <person name="Konkel M.K."/>
            <person name="Lee J."/>
            <person name="Smit A.F.A."/>
            <person name="Ullmer B."/>
            <person name="Wang H."/>
            <person name="Xing J."/>
            <person name="Burhans R."/>
            <person name="Cheng Z."/>
            <person name="Karro J.E."/>
            <person name="Ma J."/>
            <person name="Raney B."/>
            <person name="She X."/>
            <person name="Cox M.J."/>
            <person name="Demuth J.P."/>
            <person name="Dumas L.J."/>
            <person name="Han S.-G."/>
            <person name="Hopkins J."/>
            <person name="Karimpour-Fard A."/>
            <person name="Kim Y.H."/>
            <person name="Pollack J.R."/>
            <person name="Vinar T."/>
            <person name="Addo-Quaye C."/>
            <person name="Degenhardt J."/>
            <person name="Denby A."/>
            <person name="Hubisz M.J."/>
            <person name="Indap A."/>
            <person name="Kosiol C."/>
            <person name="Lahn B.T."/>
            <person name="Lawson H.A."/>
            <person name="Marklein A."/>
            <person name="Nielsen R."/>
            <person name="Vallender E.J."/>
            <person name="Clark A.G."/>
            <person name="Ferguson B."/>
            <person name="Hernandez R.D."/>
            <person name="Hirani K."/>
            <person name="Kehrer-Sawatzki H."/>
            <person name="Kolb J."/>
            <person name="Patil S."/>
            <person name="Pu L.-L."/>
            <person name="Ren Y."/>
            <person name="Smith D.G."/>
            <person name="Wheeler D.A."/>
            <person name="Schenck I."/>
            <person name="Ball E.V."/>
            <person name="Chen R."/>
            <person name="Cooper D.N."/>
            <person name="Giardine B."/>
            <person name="Hsu F."/>
            <person name="Kent W.J."/>
            <person name="Lesk A."/>
            <person name="Nelson D.L."/>
            <person name="O'brien W.E."/>
            <person name="Pruefer K."/>
            <person name="Stenson P.D."/>
            <person name="Wallace J.C."/>
            <person name="Ke H."/>
            <person name="Liu X.-M."/>
            <person name="Wang P."/>
            <person name="Xiang A.P."/>
            <person name="Yang F."/>
            <person name="Barber G.P."/>
            <person name="Haussler D."/>
            <person name="Karolchik D."/>
            <person name="Kern A.D."/>
            <person name="Kuhn R.M."/>
            <person name="Smith K.E."/>
            <person name="Zwieg A.S."/>
        </authorList>
    </citation>
    <scope>NUCLEOTIDE SEQUENCE [LARGE SCALE GENOMIC DNA]</scope>
    <source>
        <strain evidence="15">17573</strain>
    </source>
</reference>
<feature type="region of interest" description="Disordered" evidence="11">
    <location>
        <begin position="1"/>
        <end position="74"/>
    </location>
</feature>
<keyword evidence="6" id="KW-0805">Transcription regulation</keyword>
<dbReference type="SMART" id="SM00353">
    <property type="entry name" value="HLH"/>
    <property type="match status" value="1"/>
</dbReference>
<keyword evidence="3" id="KW-0678">Repressor</keyword>
<accession>A0A5F8ARH0</accession>
<feature type="domain" description="BHLH" evidence="12">
    <location>
        <begin position="271"/>
        <end position="326"/>
    </location>
</feature>
<dbReference type="VEuPathDB" id="HostDB:ENSMMUG00000056699"/>
<dbReference type="Pfam" id="PF00010">
    <property type="entry name" value="HLH"/>
    <property type="match status" value="1"/>
</dbReference>
<name>A0A5F8ARH0_MACMU</name>
<evidence type="ECO:0000256" key="6">
    <source>
        <dbReference type="ARBA" id="ARBA00023015"/>
    </source>
</evidence>
<dbReference type="FunCoup" id="A0A5F8ARH0">
    <property type="interactions" value="4189"/>
</dbReference>
<evidence type="ECO:0000313" key="15">
    <source>
        <dbReference type="Proteomes" id="UP000006718"/>
    </source>
</evidence>
<feature type="compositionally biased region" description="Polar residues" evidence="11">
    <location>
        <begin position="15"/>
        <end position="42"/>
    </location>
</feature>
<feature type="domain" description="Orange" evidence="13">
    <location>
        <begin position="361"/>
        <end position="394"/>
    </location>
</feature>
<feature type="compositionally biased region" description="Pro residues" evidence="11">
    <location>
        <begin position="62"/>
        <end position="74"/>
    </location>
</feature>
<dbReference type="GO" id="GO:0003677">
    <property type="term" value="F:DNA binding"/>
    <property type="evidence" value="ECO:0007669"/>
    <property type="project" value="UniProtKB-KW"/>
</dbReference>
<dbReference type="OMA" id="GLDFAHM"/>
<dbReference type="SUPFAM" id="SSF47459">
    <property type="entry name" value="HLH, helix-loop-helix DNA-binding domain"/>
    <property type="match status" value="1"/>
</dbReference>
<dbReference type="Gene3D" id="4.10.280.10">
    <property type="entry name" value="Helix-loop-helix DNA-binding domain"/>
    <property type="match status" value="1"/>
</dbReference>
<evidence type="ECO:0000256" key="4">
    <source>
        <dbReference type="ARBA" id="ARBA00022499"/>
    </source>
</evidence>
<dbReference type="Ensembl" id="ENSMMUT00000088261.1">
    <property type="protein sequence ID" value="ENSMMUP00000080545.1"/>
    <property type="gene ID" value="ENSMMUG00000056699.1"/>
</dbReference>
<dbReference type="CDD" id="cd19749">
    <property type="entry name" value="bHLH-O_DEC1"/>
    <property type="match status" value="1"/>
</dbReference>
<evidence type="ECO:0000313" key="14">
    <source>
        <dbReference type="Ensembl" id="ENSMMUP00000080545.1"/>
    </source>
</evidence>
<evidence type="ECO:0000256" key="7">
    <source>
        <dbReference type="ARBA" id="ARBA00023108"/>
    </source>
</evidence>
<keyword evidence="15" id="KW-1185">Reference proteome</keyword>
<keyword evidence="5" id="KW-0832">Ubl conjugation</keyword>
<keyword evidence="10" id="KW-0539">Nucleus</keyword>
<reference evidence="14" key="2">
    <citation type="submission" date="2019-01" db="EMBL/GenBank/DDBJ databases">
        <authorList>
            <person name="Graves T."/>
            <person name="Eichler E.E."/>
            <person name="Wilson R.K."/>
        </authorList>
    </citation>
    <scope>NUCLEOTIDE SEQUENCE [LARGE SCALE GENOMIC DNA]</scope>
    <source>
        <strain evidence="14">17573</strain>
    </source>
</reference>
<dbReference type="Gene3D" id="6.10.250.980">
    <property type="match status" value="1"/>
</dbReference>
<dbReference type="SUPFAM" id="SSF158457">
    <property type="entry name" value="Orange domain-like"/>
    <property type="match status" value="1"/>
</dbReference>
<evidence type="ECO:0000256" key="8">
    <source>
        <dbReference type="ARBA" id="ARBA00023125"/>
    </source>
</evidence>
<feature type="compositionally biased region" description="Low complexity" evidence="11">
    <location>
        <begin position="45"/>
        <end position="61"/>
    </location>
</feature>
<dbReference type="InterPro" id="IPR036638">
    <property type="entry name" value="HLH_DNA-bd_sf"/>
</dbReference>
<sequence length="631" mass="68467">MKPGEGGQVAPSLPGSGQTCLESQGRTRSSNPPTRSHLTQPAASPLLLGLCPHPPHSALTAPPHPLPPASPPAPLLIHLARTAQTAQGAHTASLCAELEPEAAGTPGHARPQLKLHLKAEDSSSPGDFKELRLRGTSAERPPKPAPGQSSSRRSARADRSAQWPRLAAPWSGSPARNHPPPACPKHRDWSTETYQGKLALLGPSSLNSSPMLCATLNLEQLRAHRGVLACSRAQAVTTLPGLSSCRMDFAHMYQVYKSRRGIKRSEDSKETYKLPHRLIEKKRRDRINECIAQLKDLLPEHLKLTTLGHLEKAVVLELTLKHVKALTNLIDQQQQKIIALQSGLQAGELSGRNVETGQEMFCSGFQTCAREVLQYLAKHENTRDLKSSQLVTHLHRVVSELLQGGTSRKPSDPAPKVMDFKEKPSSPAKGSEGPGKNCVPVIQRTFAHSSGEQSGSDTDTDSGYGGESEKGDLRSDQPCFKSDHGRRFTMGERIGAIKQESEEPPTKKNRMQLSDDEGHFTSSDLISSPFLGPHPHQPPFCLPFYLIPPSATAYLPMLEKCWYPTSVPVLYPGLNASAAALSSFMNPDKISAPLLMPQRLPSPLPAHPSVDSSVLLQALKPIPPLNLETKD</sequence>
<evidence type="ECO:0000256" key="3">
    <source>
        <dbReference type="ARBA" id="ARBA00022491"/>
    </source>
</evidence>
<dbReference type="GO" id="GO:0006355">
    <property type="term" value="P:regulation of DNA-templated transcription"/>
    <property type="evidence" value="ECO:0007669"/>
    <property type="project" value="InterPro"/>
</dbReference>
<keyword evidence="9" id="KW-0804">Transcription</keyword>
<feature type="region of interest" description="Disordered" evidence="11">
    <location>
        <begin position="117"/>
        <end position="187"/>
    </location>
</feature>
<dbReference type="AlphaFoldDB" id="A0A5F8ARH0"/>